<sequence length="1050" mass="121069">MDAEVLTVAYYDEDNKWSEVSPYIQTQLPLNDICISVVPEPPYELISEPLKISPKFVKHDSAFWGEAFEDAFRKPYLWIYLLYYTSIEHFKSISKPKIREMVNTITEQRIEWLILFVHPITTTPKTSHRSLYRAYERISLEINSMFGVRQCVKLYCNESKTFLCNDIDIYKNYMEELISAMNRGISNGLCNRSAFFLEEINKVEETKDFYLYFLMKEGLAATYAMAGLQKVAKVLYDQILSPPEIYVQNFGSITEDELTRVSEITMQELRSNNKAISHLYLRKYIFSCQKRLLEADEDYIGIGHLSLNFVCTCLGLFKTISEHEEKYFGSIWVYNHSLELAKYLQAKSKDITDPEVRTVLHYSVGLMLSLVRSRLQILSRMKFNNYEILMDLEPVSDFSLDRSPVKIEGQALRPKNFHDERPLEILNKSDLTLEAVFETQYRLEEALLILTHSLYENFSQANYQKFASRYKVEQGILLTTRGMYEQAIEIFASVKDIEWDSLQIFVLLYRLQCLLNTGRLSEAVSIGLRVCKYSEILKKNMVTRLWKCIEDISHIGKMEKLDIEDLFPVEVKLASSRVLQGDIIEAICKINNTLPCKIEFNKATSQYFTNRDQNTIILEGKNLTLNPGQNHFKISGVASAQGKLKSRSMYLTMNRLQFIIEVNITTITIDENTKCVSLIHKVPSLLVYNETQLLAIEISTRQFPIESGSIDLSDNKDVISMQILYNKNKAECISYTKEGKDNRILDIKDYNVKLPFLPSHSRLYVIVEVKKSRIFEEQGKKGSTEMCSSVNFMKKLSQNNTHRQVIANKLTAFTEVVDFHANLVYLSNNLQAKEPSTSSLDFILPLTITSKLIKYNNGLFLQIQVLNCSHLSIQTISWEVVNAQIFDDPNCKMVIRTGQIQHLSFMIKNLVSPAKFCLVYSSALKFHEKKMHIDPVIDRKMKEQQFNLEHYFLVDEVASYRVSEPVVIGLECCVVVSLLNGKTARVRVEKANGWCIKSPLLQEFIDRAELSIIPCKAGNLNLPEIIVWVGEKIIKTEGPKKVFVSPILKR</sequence>
<proteinExistence type="predicted"/>
<evidence type="ECO:0000313" key="3">
    <source>
        <dbReference type="Proteomes" id="UP000187209"/>
    </source>
</evidence>
<dbReference type="Pfam" id="PF23036">
    <property type="entry name" value="TRAPPC10_1st"/>
    <property type="match status" value="1"/>
</dbReference>
<keyword evidence="3" id="KW-1185">Reference proteome</keyword>
<evidence type="ECO:0000259" key="1">
    <source>
        <dbReference type="Pfam" id="PF23036"/>
    </source>
</evidence>
<organism evidence="2 3">
    <name type="scientific">Stentor coeruleus</name>
    <dbReference type="NCBI Taxonomy" id="5963"/>
    <lineage>
        <taxon>Eukaryota</taxon>
        <taxon>Sar</taxon>
        <taxon>Alveolata</taxon>
        <taxon>Ciliophora</taxon>
        <taxon>Postciliodesmatophora</taxon>
        <taxon>Heterotrichea</taxon>
        <taxon>Heterotrichida</taxon>
        <taxon>Stentoridae</taxon>
        <taxon>Stentor</taxon>
    </lineage>
</organism>
<dbReference type="AlphaFoldDB" id="A0A1R2C3P2"/>
<dbReference type="GO" id="GO:1990071">
    <property type="term" value="C:TRAPPII protein complex"/>
    <property type="evidence" value="ECO:0007669"/>
    <property type="project" value="InterPro"/>
</dbReference>
<dbReference type="PANTHER" id="PTHR13251:SF3">
    <property type="entry name" value="TRAFFICKING PROTEIN PARTICLE COMPLEX SUBUNIT 10"/>
    <property type="match status" value="1"/>
</dbReference>
<evidence type="ECO:0000313" key="2">
    <source>
        <dbReference type="EMBL" id="OMJ83648.1"/>
    </source>
</evidence>
<dbReference type="Proteomes" id="UP000187209">
    <property type="component" value="Unassembled WGS sequence"/>
</dbReference>
<dbReference type="GO" id="GO:0005829">
    <property type="term" value="C:cytosol"/>
    <property type="evidence" value="ECO:0007669"/>
    <property type="project" value="GOC"/>
</dbReference>
<dbReference type="GO" id="GO:0006891">
    <property type="term" value="P:intra-Golgi vesicle-mediated transport"/>
    <property type="evidence" value="ECO:0007669"/>
    <property type="project" value="TreeGrafter"/>
</dbReference>
<dbReference type="InterPro" id="IPR056913">
    <property type="entry name" value="TRAPPC10/Trs130_N"/>
</dbReference>
<dbReference type="InterPro" id="IPR045126">
    <property type="entry name" value="TRAPPC10/Trs130"/>
</dbReference>
<dbReference type="OrthoDB" id="10256906at2759"/>
<accession>A0A1R2C3P2</accession>
<protein>
    <recommendedName>
        <fullName evidence="1">TRAPPC10/Trs130 N-terminal domain-containing protein</fullName>
    </recommendedName>
</protein>
<feature type="domain" description="TRAPPC10/Trs130 N-terminal" evidence="1">
    <location>
        <begin position="4"/>
        <end position="294"/>
    </location>
</feature>
<dbReference type="GO" id="GO:0034498">
    <property type="term" value="P:early endosome to Golgi transport"/>
    <property type="evidence" value="ECO:0007669"/>
    <property type="project" value="TreeGrafter"/>
</dbReference>
<dbReference type="PANTHER" id="PTHR13251">
    <property type="entry name" value="EPILEPSY HOLOPROSENCEPHALY CANDIDATE 1/TMEM1"/>
    <property type="match status" value="1"/>
</dbReference>
<comment type="caution">
    <text evidence="2">The sequence shown here is derived from an EMBL/GenBank/DDBJ whole genome shotgun (WGS) entry which is preliminary data.</text>
</comment>
<dbReference type="EMBL" id="MPUH01000296">
    <property type="protein sequence ID" value="OMJ83648.1"/>
    <property type="molecule type" value="Genomic_DNA"/>
</dbReference>
<reference evidence="2 3" key="1">
    <citation type="submission" date="2016-11" db="EMBL/GenBank/DDBJ databases">
        <title>The macronuclear genome of Stentor coeruleus: a giant cell with tiny introns.</title>
        <authorList>
            <person name="Slabodnick M."/>
            <person name="Ruby J.G."/>
            <person name="Reiff S.B."/>
            <person name="Swart E.C."/>
            <person name="Gosai S."/>
            <person name="Prabakaran S."/>
            <person name="Witkowska E."/>
            <person name="Larue G.E."/>
            <person name="Fisher S."/>
            <person name="Freeman R.M."/>
            <person name="Gunawardena J."/>
            <person name="Chu W."/>
            <person name="Stover N.A."/>
            <person name="Gregory B.D."/>
            <person name="Nowacki M."/>
            <person name="Derisi J."/>
            <person name="Roy S.W."/>
            <person name="Marshall W.F."/>
            <person name="Sood P."/>
        </authorList>
    </citation>
    <scope>NUCLEOTIDE SEQUENCE [LARGE SCALE GENOMIC DNA]</scope>
    <source>
        <strain evidence="2">WM001</strain>
    </source>
</reference>
<name>A0A1R2C3P2_9CILI</name>
<gene>
    <name evidence="2" type="ORF">SteCoe_15375</name>
</gene>